<feature type="compositionally biased region" description="Low complexity" evidence="2">
    <location>
        <begin position="1424"/>
        <end position="1454"/>
    </location>
</feature>
<feature type="region of interest" description="Disordered" evidence="2">
    <location>
        <begin position="1593"/>
        <end position="1614"/>
    </location>
</feature>
<evidence type="ECO:0000313" key="5">
    <source>
        <dbReference type="Proteomes" id="UP000070412"/>
    </source>
</evidence>
<name>A0A834VAF8_SARSC</name>
<dbReference type="OrthoDB" id="6509822at2759"/>
<feature type="region of interest" description="Disordered" evidence="2">
    <location>
        <begin position="1381"/>
        <end position="1460"/>
    </location>
</feature>
<accession>A0A834VAF8</accession>
<feature type="coiled-coil region" evidence="1">
    <location>
        <begin position="748"/>
        <end position="828"/>
    </location>
</feature>
<feature type="compositionally biased region" description="Basic and acidic residues" evidence="2">
    <location>
        <begin position="1517"/>
        <end position="1543"/>
    </location>
</feature>
<feature type="compositionally biased region" description="Polar residues" evidence="2">
    <location>
        <begin position="1491"/>
        <end position="1502"/>
    </location>
</feature>
<feature type="region of interest" description="Disordered" evidence="2">
    <location>
        <begin position="988"/>
        <end position="1023"/>
    </location>
</feature>
<feature type="compositionally biased region" description="Polar residues" evidence="2">
    <location>
        <begin position="1828"/>
        <end position="1840"/>
    </location>
</feature>
<sequence length="1863" mass="216041">MTSNLYDEFEKAEKQFENEELLTTINLSKLYENNITLKEICVKFARILAENENLKQKISNEFARKTILIDNLDAIVQIASSSKETDLIERIKIIRNDIEKENNFEENDPPKEAGTKIAETESKLIKCQKDLFNVEQRSEFTYKLMRIKNERIESLTKFIEKYREKEKNLSIYYENELENRKRELESLNQQCLNLKDDNQHCQLKMNQYESEKRKWMQKFEENEKKYQELARNSLQMQAEFENEKTSLRNEIEKLENLCDKSKNTIVENYLERFFPNFNLIRQTLNRNQSTCEFLSNYFEIKNQNDNFRLEKSVLEERIRSMMTEMAHMEKRLDENQNRIDCYSETQDKLSKLDHETKELRISLKFYQNFANTICDDAKKFRNHFQNLSNNIRILFEYRNLNQNLEENSLETMILRYISELQNCFQEFQELQDEFESKRLDYLKEKHNLIENENHCDQLRTRIQILEAEKKHILMEQQVVQNDLKHQIQMNEALKKDLDKQAQNWKSKLAIVNERNTQLDQLILEHSQRIIDFQVQNHNLQNAFQGIELREKSAVKRLNIQNEIIKNLTGTVKDLKNQIEAQTKKIKELDRELYLNEDMSLKVEDDLKSITADYEYIQKQYEYHLDQEQTLINRLERYEMVTFDDNRFEDIIETLEKNKLLLDQSLIEATETLRKEKERLMRSHQTDQSKWNEEKMALQKNLADIENLYRNEIANRNSIEEKFSKFSTETLQSSSNQTMEDGEKLRLQCTELIQHNKNLVGELNELKNRMILIDKQNQSITEKNRALEIDLISVNDEKSRLLKAMDEIKDKSSNEINQIKANLDRIKADLEGRLEDRAKEIELKNTHLEFFEKQTRSLQSDKVQLNIELNSLKSRVEILDKNSTSIHSSQKNDDMLLNDYAQLKETNDTLRKQLEEYREKSVRCEMQRLRQESQLSSKLKKLNENFNQLENDYQRMIETNEKLSSLNHDFNLIINQLRSELKLQQQSNCNSDENDENIMATNDDGDSVENSAKIDRSETNREGNEIEKEFFPSTATTTISKSKFDLETIVECLTAENKSLQDRYRSFVARENRFKKEIDILETALSKIEDCLLKEQTIIGGHSKLDEKSDLGVEITMTLKHLRDENERLEIRCDGLLNENELLKKRLDGKMVENSNDCVNHQMDSIENKALKNDLEAKENQIGELEKRLNEFETKFSSDEKILQELTIKFQHQSIELKSLNQKNQESQKLVENHQKELQTLNQSLCDSKKIEENLKNEIASLQTTNQQLKIVARKYKAQCDEFRKNIESSSNEDSKNQIEIESQAQSKINSAELETKLNSLTAENLDLRTQISKLSDENQAFRSRSEKMENRIQTLTQQFKIKFSNLQKAIQERDNQISLLKSQHRNSNMSMTPSTSTMNPKKSVRMPVSSAIVSGSNQKPNIYPSTSSSLSSSSSSSSLSSSSPLNIQPSSSNDNENDNNRLQSAQISSHTIGLLDENSLESYPIAQRLQASNCPRNQQFTESSSSSSSSLSSKRSNAFDDGRDDSIKRLRSNDEDVLEKRSEINQASYEDDDDDDSKSEKILQSKSLQEPNANQANRGIETQSVLVEQSDNVIYHNPPPQPSYESSDSNNATSTYLASDQSLPVNFHQSNSNQTSTSSASLHLQSVEAPLLMISPSNDDRSISTVPMTNTNNLRGNEQMLNIVLQPEFPSPITPNLQSASVILDEDQDCIVPSTPTMNPVDSSAHSFHHQSRFQFNNPNNALNIQSGGNMMPTTPTLSESVSSFVSVDEFDRSPQILHVPQSSGEREQLNQAPITTTTVIAANQQNDQSNSSYVPSSSNLVQLEPVQGSSSESNTSPLSRQRKLKIHGSTPSSSSQNNPSSS</sequence>
<reference evidence="3" key="2">
    <citation type="submission" date="2020-01" db="EMBL/GenBank/DDBJ databases">
        <authorList>
            <person name="Korhonen P.K.K."/>
            <person name="Guangxu M.G."/>
            <person name="Wang T.W."/>
            <person name="Stroehlein A.J.S."/>
            <person name="Young N.D."/>
            <person name="Ang C.-S.A."/>
            <person name="Fernando D.W.F."/>
            <person name="Lu H.L."/>
            <person name="Taylor S.T."/>
            <person name="Ehtesham M.E.M."/>
            <person name="Najaraj S.H.N."/>
            <person name="Harsha G.H.G."/>
            <person name="Madugundu A.M."/>
            <person name="Renuse S.R."/>
            <person name="Holt D.H."/>
            <person name="Pandey A.P."/>
            <person name="Papenfuss A.P."/>
            <person name="Gasser R.B.G."/>
            <person name="Fischer K.F."/>
        </authorList>
    </citation>
    <scope>NUCLEOTIDE SEQUENCE</scope>
    <source>
        <strain evidence="3">SSS_KF_BRIS2020</strain>
    </source>
</reference>
<evidence type="ECO:0000313" key="4">
    <source>
        <dbReference type="EnsemblMetazoa" id="KAF7488009.1"/>
    </source>
</evidence>
<evidence type="ECO:0000313" key="3">
    <source>
        <dbReference type="EMBL" id="KAF7488009.1"/>
    </source>
</evidence>
<feature type="coiled-coil region" evidence="1">
    <location>
        <begin position="413"/>
        <end position="514"/>
    </location>
</feature>
<feature type="coiled-coil region" evidence="1">
    <location>
        <begin position="861"/>
        <end position="965"/>
    </location>
</feature>
<feature type="compositionally biased region" description="Basic and acidic residues" evidence="2">
    <location>
        <begin position="1011"/>
        <end position="1023"/>
    </location>
</feature>
<feature type="coiled-coil region" evidence="1">
    <location>
        <begin position="1118"/>
        <end position="1358"/>
    </location>
</feature>
<protein>
    <submittedName>
        <fullName evidence="3 4">Uncharacterized protein</fullName>
    </submittedName>
</protein>
<organism evidence="3">
    <name type="scientific">Sarcoptes scabiei</name>
    <name type="common">Itch mite</name>
    <name type="synonym">Acarus scabiei</name>
    <dbReference type="NCBI Taxonomy" id="52283"/>
    <lineage>
        <taxon>Eukaryota</taxon>
        <taxon>Metazoa</taxon>
        <taxon>Ecdysozoa</taxon>
        <taxon>Arthropoda</taxon>
        <taxon>Chelicerata</taxon>
        <taxon>Arachnida</taxon>
        <taxon>Acari</taxon>
        <taxon>Acariformes</taxon>
        <taxon>Sarcoptiformes</taxon>
        <taxon>Astigmata</taxon>
        <taxon>Psoroptidia</taxon>
        <taxon>Sarcoptoidea</taxon>
        <taxon>Sarcoptidae</taxon>
        <taxon>Sarcoptinae</taxon>
        <taxon>Sarcoptes</taxon>
    </lineage>
</organism>
<feature type="compositionally biased region" description="Low complexity" evidence="2">
    <location>
        <begin position="1386"/>
        <end position="1400"/>
    </location>
</feature>
<feature type="compositionally biased region" description="Low complexity" evidence="2">
    <location>
        <begin position="1810"/>
        <end position="1819"/>
    </location>
</feature>
<feature type="coiled-coil region" evidence="1">
    <location>
        <begin position="557"/>
        <end position="591"/>
    </location>
</feature>
<evidence type="ECO:0000256" key="1">
    <source>
        <dbReference type="SAM" id="Coils"/>
    </source>
</evidence>
<proteinExistence type="predicted"/>
<feature type="compositionally biased region" description="Low complexity" evidence="2">
    <location>
        <begin position="1850"/>
        <end position="1863"/>
    </location>
</feature>
<dbReference type="EMBL" id="WVUK01000066">
    <property type="protein sequence ID" value="KAF7488009.1"/>
    <property type="molecule type" value="Genomic_DNA"/>
</dbReference>
<feature type="compositionally biased region" description="Polar residues" evidence="2">
    <location>
        <begin position="1603"/>
        <end position="1614"/>
    </location>
</feature>
<feature type="coiled-coil region" evidence="1">
    <location>
        <begin position="311"/>
        <end position="345"/>
    </location>
</feature>
<dbReference type="EnsemblMetazoa" id="SSS_3297s_mrna">
    <property type="protein sequence ID" value="KAF7488009.1"/>
    <property type="gene ID" value="SSS_3297"/>
</dbReference>
<evidence type="ECO:0000256" key="2">
    <source>
        <dbReference type="SAM" id="MobiDB-lite"/>
    </source>
</evidence>
<feature type="region of interest" description="Disordered" evidence="2">
    <location>
        <begin position="1808"/>
        <end position="1863"/>
    </location>
</feature>
<feature type="coiled-coil region" evidence="1">
    <location>
        <begin position="170"/>
        <end position="264"/>
    </location>
</feature>
<feature type="coiled-coil region" evidence="1">
    <location>
        <begin position="687"/>
        <end position="721"/>
    </location>
</feature>
<feature type="compositionally biased region" description="Low complexity" evidence="2">
    <location>
        <begin position="1503"/>
        <end position="1513"/>
    </location>
</feature>
<gene>
    <name evidence="3" type="ORF">SSS_3297</name>
</gene>
<reference evidence="5" key="1">
    <citation type="journal article" date="2020" name="PLoS Negl. Trop. Dis.">
        <title>High-quality nuclear genome for Sarcoptes scabiei-A critical resource for a neglected parasite.</title>
        <authorList>
            <person name="Korhonen P.K."/>
            <person name="Gasser R.B."/>
            <person name="Ma G."/>
            <person name="Wang T."/>
            <person name="Stroehlein A.J."/>
            <person name="Young N.D."/>
            <person name="Ang C.S."/>
            <person name="Fernando D.D."/>
            <person name="Lu H.C."/>
            <person name="Taylor S."/>
            <person name="Reynolds S.L."/>
            <person name="Mofiz E."/>
            <person name="Najaraj S.H."/>
            <person name="Gowda H."/>
            <person name="Madugundu A."/>
            <person name="Renuse S."/>
            <person name="Holt D."/>
            <person name="Pandey A."/>
            <person name="Papenfuss A.T."/>
            <person name="Fischer K."/>
        </authorList>
    </citation>
    <scope>NUCLEOTIDE SEQUENCE [LARGE SCALE GENOMIC DNA]</scope>
</reference>
<keyword evidence="5" id="KW-1185">Reference proteome</keyword>
<keyword evidence="1" id="KW-0175">Coiled coil</keyword>
<feature type="region of interest" description="Disordered" evidence="2">
    <location>
        <begin position="1491"/>
        <end position="1560"/>
    </location>
</feature>
<feature type="compositionally biased region" description="Polar residues" evidence="2">
    <location>
        <begin position="1411"/>
        <end position="1420"/>
    </location>
</feature>
<reference evidence="4" key="3">
    <citation type="submission" date="2022-06" db="UniProtKB">
        <authorList>
            <consortium name="EnsemblMetazoa"/>
        </authorList>
    </citation>
    <scope>IDENTIFICATION</scope>
</reference>
<dbReference type="Proteomes" id="UP000070412">
    <property type="component" value="Unassembled WGS sequence"/>
</dbReference>